<dbReference type="RefSeq" id="WP_116420662.1">
    <property type="nucleotide sequence ID" value="NZ_NMUE01000006.1"/>
</dbReference>
<dbReference type="GO" id="GO:0003700">
    <property type="term" value="F:DNA-binding transcription factor activity"/>
    <property type="evidence" value="ECO:0007669"/>
    <property type="project" value="InterPro"/>
</dbReference>
<dbReference type="Pfam" id="PF00126">
    <property type="entry name" value="HTH_1"/>
    <property type="match status" value="1"/>
</dbReference>
<dbReference type="PANTHER" id="PTHR30432:SF1">
    <property type="entry name" value="DNA-BINDING TRANSCRIPTIONAL DUAL REGULATOR MODE"/>
    <property type="match status" value="1"/>
</dbReference>
<dbReference type="Proteomes" id="UP000257123">
    <property type="component" value="Unassembled WGS sequence"/>
</dbReference>
<dbReference type="SUPFAM" id="SSF46785">
    <property type="entry name" value="Winged helix' DNA-binding domain"/>
    <property type="match status" value="1"/>
</dbReference>
<sequence length="136" mass="15735">MVVRVKTRIWVDKDGQEIIGPGIYNILKALEETGSIASAARKLGYSYKFIWTYIKKLEDVLGVPLVESRRGGKERGVSELTEVGKLLLSYYENMNKEVEQVVRAWEGKFTELLSHLDQYVSKPSREEEEIPYYEEE</sequence>
<dbReference type="EMBL" id="NMUF01000018">
    <property type="protein sequence ID" value="RFA98375.1"/>
    <property type="molecule type" value="Genomic_DNA"/>
</dbReference>
<accession>A0A371R3M2</accession>
<dbReference type="InterPro" id="IPR051815">
    <property type="entry name" value="Molybdate_resp_trans_reg"/>
</dbReference>
<protein>
    <submittedName>
        <fullName evidence="3">Molybdenum-pterin-binding protein</fullName>
    </submittedName>
</protein>
<dbReference type="OrthoDB" id="36889at2157"/>
<dbReference type="InterPro" id="IPR036388">
    <property type="entry name" value="WH-like_DNA-bd_sf"/>
</dbReference>
<evidence type="ECO:0000313" key="2">
    <source>
        <dbReference type="EMBL" id="RFA97461.1"/>
    </source>
</evidence>
<proteinExistence type="predicted"/>
<gene>
    <name evidence="2" type="ORF">CGL51_03200</name>
    <name evidence="3" type="ORF">CGL52_07445</name>
</gene>
<evidence type="ECO:0000259" key="1">
    <source>
        <dbReference type="Pfam" id="PF00126"/>
    </source>
</evidence>
<dbReference type="Gene3D" id="1.10.10.10">
    <property type="entry name" value="Winged helix-like DNA-binding domain superfamily/Winged helix DNA-binding domain"/>
    <property type="match status" value="1"/>
</dbReference>
<dbReference type="PANTHER" id="PTHR30432">
    <property type="entry name" value="TRANSCRIPTIONAL REGULATOR MODE"/>
    <property type="match status" value="1"/>
</dbReference>
<dbReference type="EMBL" id="NMUE01000006">
    <property type="protein sequence ID" value="RFA97461.1"/>
    <property type="molecule type" value="Genomic_DNA"/>
</dbReference>
<evidence type="ECO:0000313" key="3">
    <source>
        <dbReference type="EMBL" id="RFA98375.1"/>
    </source>
</evidence>
<reference evidence="4 5" key="1">
    <citation type="submission" date="2017-07" db="EMBL/GenBank/DDBJ databases">
        <title>Draft genome sequence of aerobic hyperthermophilic archaea, Pyrobaculum aerophilum YKB31 and YKB32.</title>
        <authorList>
            <person name="Mochizuki T."/>
            <person name="Berliner A.J."/>
            <person name="Yoshida-Takashima Y."/>
            <person name="Takaki Y."/>
            <person name="Nunoura T."/>
            <person name="Takai K."/>
        </authorList>
    </citation>
    <scope>NUCLEOTIDE SEQUENCE [LARGE SCALE GENOMIC DNA]</scope>
    <source>
        <strain evidence="2 5">YKB31</strain>
        <strain evidence="3 4">YKB32</strain>
    </source>
</reference>
<feature type="domain" description="HTH lysR-type" evidence="1">
    <location>
        <begin position="26"/>
        <end position="84"/>
    </location>
</feature>
<dbReference type="InterPro" id="IPR036390">
    <property type="entry name" value="WH_DNA-bd_sf"/>
</dbReference>
<dbReference type="Proteomes" id="UP000256877">
    <property type="component" value="Unassembled WGS sequence"/>
</dbReference>
<dbReference type="InterPro" id="IPR000847">
    <property type="entry name" value="LysR_HTH_N"/>
</dbReference>
<organism evidence="3 4">
    <name type="scientific">Pyrobaculum aerophilum</name>
    <dbReference type="NCBI Taxonomy" id="13773"/>
    <lineage>
        <taxon>Archaea</taxon>
        <taxon>Thermoproteota</taxon>
        <taxon>Thermoprotei</taxon>
        <taxon>Thermoproteales</taxon>
        <taxon>Thermoproteaceae</taxon>
        <taxon>Pyrobaculum</taxon>
    </lineage>
</organism>
<comment type="caution">
    <text evidence="3">The sequence shown here is derived from an EMBL/GenBank/DDBJ whole genome shotgun (WGS) entry which is preliminary data.</text>
</comment>
<evidence type="ECO:0000313" key="5">
    <source>
        <dbReference type="Proteomes" id="UP000257123"/>
    </source>
</evidence>
<dbReference type="AlphaFoldDB" id="A0A371R3M2"/>
<name>A0A371R3M2_9CREN</name>
<evidence type="ECO:0000313" key="4">
    <source>
        <dbReference type="Proteomes" id="UP000256877"/>
    </source>
</evidence>